<evidence type="ECO:0000256" key="3">
    <source>
        <dbReference type="ARBA" id="ARBA00022692"/>
    </source>
</evidence>
<comment type="subcellular location">
    <subcellularLocation>
        <location evidence="1">Cell membrane</location>
        <topology evidence="1">Multi-pass membrane protein</topology>
    </subcellularLocation>
</comment>
<reference evidence="9 10" key="1">
    <citation type="submission" date="2024-08" db="EMBL/GenBank/DDBJ databases">
        <authorList>
            <person name="Cucini C."/>
            <person name="Frati F."/>
        </authorList>
    </citation>
    <scope>NUCLEOTIDE SEQUENCE [LARGE SCALE GENOMIC DNA]</scope>
</reference>
<evidence type="ECO:0000256" key="2">
    <source>
        <dbReference type="ARBA" id="ARBA00022475"/>
    </source>
</evidence>
<evidence type="ECO:0000313" key="10">
    <source>
        <dbReference type="Proteomes" id="UP001642540"/>
    </source>
</evidence>
<evidence type="ECO:0000256" key="8">
    <source>
        <dbReference type="SAM" id="Phobius"/>
    </source>
</evidence>
<evidence type="ECO:0000256" key="6">
    <source>
        <dbReference type="ARBA" id="ARBA00023170"/>
    </source>
</evidence>
<comment type="caution">
    <text evidence="9">The sequence shown here is derived from an EMBL/GenBank/DDBJ whole genome shotgun (WGS) entry which is preliminary data.</text>
</comment>
<evidence type="ECO:0000313" key="9">
    <source>
        <dbReference type="EMBL" id="CAL8076434.1"/>
    </source>
</evidence>
<proteinExistence type="predicted"/>
<dbReference type="InterPro" id="IPR052192">
    <property type="entry name" value="Insect_Ionotropic_Sensory_Rcpt"/>
</dbReference>
<evidence type="ECO:0000256" key="7">
    <source>
        <dbReference type="ARBA" id="ARBA00023180"/>
    </source>
</evidence>
<dbReference type="PANTHER" id="PTHR42643:SF24">
    <property type="entry name" value="IONOTROPIC RECEPTOR 60A"/>
    <property type="match status" value="1"/>
</dbReference>
<dbReference type="Proteomes" id="UP001642540">
    <property type="component" value="Unassembled WGS sequence"/>
</dbReference>
<dbReference type="PANTHER" id="PTHR42643">
    <property type="entry name" value="IONOTROPIC RECEPTOR 20A-RELATED"/>
    <property type="match status" value="1"/>
</dbReference>
<dbReference type="EMBL" id="CAXLJM020000011">
    <property type="protein sequence ID" value="CAL8076434.1"/>
    <property type="molecule type" value="Genomic_DNA"/>
</dbReference>
<feature type="transmembrane region" description="Helical" evidence="8">
    <location>
        <begin position="314"/>
        <end position="331"/>
    </location>
</feature>
<dbReference type="Gene3D" id="1.10.287.70">
    <property type="match status" value="1"/>
</dbReference>
<keyword evidence="3 8" id="KW-0812">Transmembrane</keyword>
<keyword evidence="4 8" id="KW-1133">Transmembrane helix</keyword>
<keyword evidence="10" id="KW-1185">Reference proteome</keyword>
<protein>
    <submittedName>
        <fullName evidence="9">Uncharacterized protein</fullName>
    </submittedName>
</protein>
<accession>A0ABP1PW52</accession>
<feature type="transmembrane region" description="Helical" evidence="8">
    <location>
        <begin position="258"/>
        <end position="281"/>
    </location>
</feature>
<organism evidence="9 10">
    <name type="scientific">Orchesella dallaii</name>
    <dbReference type="NCBI Taxonomy" id="48710"/>
    <lineage>
        <taxon>Eukaryota</taxon>
        <taxon>Metazoa</taxon>
        <taxon>Ecdysozoa</taxon>
        <taxon>Arthropoda</taxon>
        <taxon>Hexapoda</taxon>
        <taxon>Collembola</taxon>
        <taxon>Entomobryomorpha</taxon>
        <taxon>Entomobryoidea</taxon>
        <taxon>Orchesellidae</taxon>
        <taxon>Orchesellinae</taxon>
        <taxon>Orchesella</taxon>
    </lineage>
</organism>
<evidence type="ECO:0000256" key="4">
    <source>
        <dbReference type="ARBA" id="ARBA00022989"/>
    </source>
</evidence>
<evidence type="ECO:0000256" key="5">
    <source>
        <dbReference type="ARBA" id="ARBA00023136"/>
    </source>
</evidence>
<keyword evidence="5 8" id="KW-0472">Membrane</keyword>
<name>A0ABP1PW52_9HEXA</name>
<evidence type="ECO:0000256" key="1">
    <source>
        <dbReference type="ARBA" id="ARBA00004651"/>
    </source>
</evidence>
<keyword evidence="7" id="KW-0325">Glycoprotein</keyword>
<keyword evidence="6" id="KW-0675">Receptor</keyword>
<sequence>MKSVCVVQLPPVFPTLRPDLAYFTHIDNLDPERERGKGSKWRERKVVPHYVLIPVSIPNLSQLSIPIGRFLSSKLIALDVISQSVYIGCIPCHPKSRDYDSTPFQLGGFHYKTQVASLVHFQHHENRNLNLVNKCWHNLHQDLRNLGQKKRQNFISVKFQRRTKLFLNCYNIAVSGFVEQNECAKIILRELNNCTSGNICYSLFDSNIIYDSVKQQQKVVRHGNLTFSVVGAQFHGTKYVIFRGIQEQHRSISRITSLLYPLSLESWIAFLFSLALSACILKLTNRQQNSCYWVISACVEQGDIIRRVNSFKNFHLILIWLFATLLFRNFYTSTMYSYLAKKPEPTGIPKTFKDLKDSSRYSLISDPCVPHHLTECKGMNGLGDIVPIPNELKSFCKIYLPQRMQVLTITDSTSPYEFIRRLSMHLPSTCRTFSGHRSRKCNTSADWENFGFVHHTNAEKRECGALLTPLISLAGERTVFRNNEPVMVPEPFLWSFRMRSYISSESIEETLSSLVESGIWNYYKFFKDVQQLSRKFKVMNFQLKRHDSRVYVTYAIAILQNKLMKSENEPQDTSGGEVTSSNVNDLSAVWLLYEILLALGIFTFVGEKCFFAVQSILLRRGLLVSGIVL</sequence>
<gene>
    <name evidence="9" type="ORF">ODALV1_LOCUS3469</name>
</gene>
<keyword evidence="2" id="KW-1003">Cell membrane</keyword>